<dbReference type="CDD" id="cd04488">
    <property type="entry name" value="RecG_wedge_OBF"/>
    <property type="match status" value="1"/>
</dbReference>
<dbReference type="InterPro" id="IPR027417">
    <property type="entry name" value="P-loop_NTPase"/>
</dbReference>
<comment type="catalytic activity">
    <reaction evidence="12 15">
        <text>Couples ATP hydrolysis with the unwinding of duplex DNA by translocating in the 3'-5' direction.</text>
        <dbReference type="EC" id="5.6.2.4"/>
    </reaction>
</comment>
<dbReference type="NCBIfam" id="TIGR00643">
    <property type="entry name" value="recG"/>
    <property type="match status" value="1"/>
</dbReference>
<comment type="function">
    <text evidence="15">Plays a critical role in recombination and DNA repair. Helps process Holliday junction intermediates to mature products by catalyzing branch migration. Has replication fork regression activity, unwinds stalled or blocked replication forks to make a HJ that can be resolved. Has a DNA unwinding activity characteristic of a DNA helicase with 3'-5' polarity.</text>
</comment>
<dbReference type="InterPro" id="IPR033454">
    <property type="entry name" value="RecG_wedge"/>
</dbReference>
<evidence type="ECO:0000256" key="8">
    <source>
        <dbReference type="ARBA" id="ARBA00023125"/>
    </source>
</evidence>
<reference evidence="18 19" key="1">
    <citation type="submission" date="2019-02" db="EMBL/GenBank/DDBJ databases">
        <title>Prokaryotic population dynamics and viral predation in marine succession experiment using metagenomics: the confinement effect.</title>
        <authorList>
            <person name="Haro-Moreno J.M."/>
            <person name="Rodriguez-Valera F."/>
            <person name="Lopez-Perez M."/>
        </authorList>
    </citation>
    <scope>NUCLEOTIDE SEQUENCE [LARGE SCALE GENOMIC DNA]</scope>
    <source>
        <strain evidence="18">MED-G158</strain>
    </source>
</reference>
<evidence type="ECO:0000313" key="19">
    <source>
        <dbReference type="Proteomes" id="UP000320404"/>
    </source>
</evidence>
<dbReference type="InterPro" id="IPR012340">
    <property type="entry name" value="NA-bd_OB-fold"/>
</dbReference>
<feature type="domain" description="Helicase ATP-binding" evidence="16">
    <location>
        <begin position="286"/>
        <end position="451"/>
    </location>
</feature>
<dbReference type="InterPro" id="IPR014001">
    <property type="entry name" value="Helicase_ATP-bd"/>
</dbReference>
<protein>
    <recommendedName>
        <fullName evidence="2 15">ATP-dependent DNA helicase RecG</fullName>
        <ecNumber evidence="13 15">5.6.2.4</ecNumber>
    </recommendedName>
</protein>
<dbReference type="SMART" id="SM00490">
    <property type="entry name" value="HELICc"/>
    <property type="match status" value="1"/>
</dbReference>
<dbReference type="CDD" id="cd18811">
    <property type="entry name" value="SF2_C_RecG"/>
    <property type="match status" value="1"/>
</dbReference>
<dbReference type="GO" id="GO:0006281">
    <property type="term" value="P:DNA repair"/>
    <property type="evidence" value="ECO:0007669"/>
    <property type="project" value="UniProtKB-UniRule"/>
</dbReference>
<dbReference type="Pfam" id="PF00270">
    <property type="entry name" value="DEAD"/>
    <property type="match status" value="1"/>
</dbReference>
<dbReference type="GO" id="GO:0003677">
    <property type="term" value="F:DNA binding"/>
    <property type="evidence" value="ECO:0007669"/>
    <property type="project" value="UniProtKB-KW"/>
</dbReference>
<sequence length="695" mass="77353">MASLKLDALPLTYLKGVGPALAKKFKQLGISSVEDLLFHLPLRYEDRTKITPIHQARMGQLVQLEGEIGSSSIQFGRRRSLQCVLVDKTGIIHLRFFHFSAAQKNSLAEGTRIRCYGEPRRGRSGLEIYHPEYRVLQPGQEEPVADTFTAIYPTTEGLQQGRLRNVVNQALQLLDKADDLQDFVPAQLIEQFQLAGLTESIKLIHRPPLDAPLEWMNSDTNPGAQRLAFEELLAHRLCMRQFKSLYAQNNAPAFKQGAELTQSFRNNLPFQLTAGQDQAFAEIEADLGRETPMLRLLQGDVGSGKTVVSALSALKCLASGYQVALMAPTEILAEQHYDNFRAWFEPLGIAVEWLSGKTNVAQRKQVLTSLENGDCQVLVGTHALFQDKVNYRALGLVIIDEQHRFGVHQRLSLRDKAAVKNLSPHQLVMTATPIPRTLAMSAYADLDCSVIAELPPGRMPVNTALVSNTRRDEVTQRIQQACASGHQAYWVCTLIEESEQLQAQAAEVTAEQLQKQLPELRIGLIHGRMKAADKQQVMQEFKAGNTQLLVATTVIEVGVDVPNASLMVIENPERLGLAQLHQLRGRIGRGSVQSHCIMLYQTPLSENGKQRLAVMRESTDGFYIAEKDLELRGPGQVLGTQQTGLMTFRVADIGRDSSMLDDVKRVSEKLSADYPDAVDPLVNRWVGERMQFVNV</sequence>
<feature type="domain" description="Helicase C-terminal" evidence="17">
    <location>
        <begin position="473"/>
        <end position="630"/>
    </location>
</feature>
<name>A0A520S758_9GAMM</name>
<dbReference type="NCBIfam" id="NF008163">
    <property type="entry name" value="PRK10917.1-1"/>
    <property type="match status" value="1"/>
</dbReference>
<comment type="catalytic activity">
    <reaction evidence="14 15">
        <text>ATP + H2O = ADP + phosphate + H(+)</text>
        <dbReference type="Rhea" id="RHEA:13065"/>
        <dbReference type="ChEBI" id="CHEBI:15377"/>
        <dbReference type="ChEBI" id="CHEBI:15378"/>
        <dbReference type="ChEBI" id="CHEBI:30616"/>
        <dbReference type="ChEBI" id="CHEBI:43474"/>
        <dbReference type="ChEBI" id="CHEBI:456216"/>
        <dbReference type="EC" id="5.6.2.4"/>
    </reaction>
</comment>
<evidence type="ECO:0000256" key="15">
    <source>
        <dbReference type="RuleBase" id="RU363016"/>
    </source>
</evidence>
<dbReference type="NCBIfam" id="NF008166">
    <property type="entry name" value="PRK10917.1-4"/>
    <property type="match status" value="1"/>
</dbReference>
<dbReference type="Proteomes" id="UP000320404">
    <property type="component" value="Unassembled WGS sequence"/>
</dbReference>
<dbReference type="EMBL" id="SHAH01000002">
    <property type="protein sequence ID" value="RZO78259.1"/>
    <property type="molecule type" value="Genomic_DNA"/>
</dbReference>
<dbReference type="Pfam" id="PF17191">
    <property type="entry name" value="RecG_wedge"/>
    <property type="match status" value="1"/>
</dbReference>
<accession>A0A520S758</accession>
<dbReference type="NCBIfam" id="NF008165">
    <property type="entry name" value="PRK10917.1-3"/>
    <property type="match status" value="1"/>
</dbReference>
<evidence type="ECO:0000256" key="1">
    <source>
        <dbReference type="ARBA" id="ARBA00007504"/>
    </source>
</evidence>
<evidence type="ECO:0000313" key="18">
    <source>
        <dbReference type="EMBL" id="RZO78259.1"/>
    </source>
</evidence>
<dbReference type="PANTHER" id="PTHR47964">
    <property type="entry name" value="ATP-DEPENDENT DNA HELICASE HOMOLOG RECG, CHLOROPLASTIC"/>
    <property type="match status" value="1"/>
</dbReference>
<dbReference type="SUPFAM" id="SSF52540">
    <property type="entry name" value="P-loop containing nucleoside triphosphate hydrolases"/>
    <property type="match status" value="2"/>
</dbReference>
<dbReference type="GO" id="GO:0043138">
    <property type="term" value="F:3'-5' DNA helicase activity"/>
    <property type="evidence" value="ECO:0007669"/>
    <property type="project" value="UniProtKB-EC"/>
</dbReference>
<evidence type="ECO:0000256" key="4">
    <source>
        <dbReference type="ARBA" id="ARBA00022763"/>
    </source>
</evidence>
<evidence type="ECO:0000256" key="2">
    <source>
        <dbReference type="ARBA" id="ARBA00017846"/>
    </source>
</evidence>
<proteinExistence type="inferred from homology"/>
<evidence type="ECO:0000256" key="9">
    <source>
        <dbReference type="ARBA" id="ARBA00023172"/>
    </source>
</evidence>
<keyword evidence="11" id="KW-0413">Isomerase</keyword>
<dbReference type="InterPro" id="IPR001650">
    <property type="entry name" value="Helicase_C-like"/>
</dbReference>
<evidence type="ECO:0000256" key="10">
    <source>
        <dbReference type="ARBA" id="ARBA00023204"/>
    </source>
</evidence>
<dbReference type="NCBIfam" id="NF008168">
    <property type="entry name" value="PRK10917.2-2"/>
    <property type="match status" value="1"/>
</dbReference>
<evidence type="ECO:0000256" key="13">
    <source>
        <dbReference type="ARBA" id="ARBA00034808"/>
    </source>
</evidence>
<dbReference type="PROSITE" id="PS51192">
    <property type="entry name" value="HELICASE_ATP_BIND_1"/>
    <property type="match status" value="1"/>
</dbReference>
<dbReference type="PANTHER" id="PTHR47964:SF1">
    <property type="entry name" value="ATP-DEPENDENT DNA HELICASE HOMOLOG RECG, CHLOROPLASTIC"/>
    <property type="match status" value="1"/>
</dbReference>
<dbReference type="InterPro" id="IPR004609">
    <property type="entry name" value="ATP-dep_DNA_helicase_RecG"/>
</dbReference>
<keyword evidence="7 15" id="KW-0067">ATP-binding</keyword>
<dbReference type="SUPFAM" id="SSF50249">
    <property type="entry name" value="Nucleic acid-binding proteins"/>
    <property type="match status" value="1"/>
</dbReference>
<evidence type="ECO:0000259" key="17">
    <source>
        <dbReference type="PROSITE" id="PS51194"/>
    </source>
</evidence>
<evidence type="ECO:0000256" key="11">
    <source>
        <dbReference type="ARBA" id="ARBA00023235"/>
    </source>
</evidence>
<dbReference type="Pfam" id="PF19833">
    <property type="entry name" value="RecG_dom3_C"/>
    <property type="match status" value="1"/>
</dbReference>
<keyword evidence="4 15" id="KW-0227">DNA damage</keyword>
<dbReference type="GO" id="GO:0005524">
    <property type="term" value="F:ATP binding"/>
    <property type="evidence" value="ECO:0007669"/>
    <property type="project" value="UniProtKB-KW"/>
</dbReference>
<dbReference type="FunFam" id="3.40.50.300:FF:000391">
    <property type="entry name" value="ATP-dependent DNA helicase RecG"/>
    <property type="match status" value="1"/>
</dbReference>
<evidence type="ECO:0000256" key="5">
    <source>
        <dbReference type="ARBA" id="ARBA00022801"/>
    </source>
</evidence>
<dbReference type="InterPro" id="IPR045562">
    <property type="entry name" value="RecG_dom3_C"/>
</dbReference>
<dbReference type="Gene3D" id="2.40.50.140">
    <property type="entry name" value="Nucleic acid-binding proteins"/>
    <property type="match status" value="1"/>
</dbReference>
<comment type="similarity">
    <text evidence="1 15">Belongs to the helicase family. RecG subfamily.</text>
</comment>
<keyword evidence="3 15" id="KW-0547">Nucleotide-binding</keyword>
<keyword evidence="6 15" id="KW-0347">Helicase</keyword>
<dbReference type="PROSITE" id="PS51194">
    <property type="entry name" value="HELICASE_CTER"/>
    <property type="match status" value="1"/>
</dbReference>
<dbReference type="Pfam" id="PF00271">
    <property type="entry name" value="Helicase_C"/>
    <property type="match status" value="1"/>
</dbReference>
<dbReference type="GO" id="GO:0016887">
    <property type="term" value="F:ATP hydrolysis activity"/>
    <property type="evidence" value="ECO:0007669"/>
    <property type="project" value="RHEA"/>
</dbReference>
<keyword evidence="10 15" id="KW-0234">DNA repair</keyword>
<keyword evidence="5 15" id="KW-0378">Hydrolase</keyword>
<evidence type="ECO:0000256" key="12">
    <source>
        <dbReference type="ARBA" id="ARBA00034617"/>
    </source>
</evidence>
<dbReference type="InterPro" id="IPR047112">
    <property type="entry name" value="RecG/Mfd"/>
</dbReference>
<evidence type="ECO:0000259" key="16">
    <source>
        <dbReference type="PROSITE" id="PS51192"/>
    </source>
</evidence>
<dbReference type="InterPro" id="IPR011545">
    <property type="entry name" value="DEAD/DEAH_box_helicase_dom"/>
</dbReference>
<comment type="caution">
    <text evidence="18">The sequence shown here is derived from an EMBL/GenBank/DDBJ whole genome shotgun (WGS) entry which is preliminary data.</text>
</comment>
<evidence type="ECO:0000256" key="7">
    <source>
        <dbReference type="ARBA" id="ARBA00022840"/>
    </source>
</evidence>
<dbReference type="SMART" id="SM00487">
    <property type="entry name" value="DEXDc"/>
    <property type="match status" value="1"/>
</dbReference>
<keyword evidence="9 15" id="KW-0233">DNA recombination</keyword>
<dbReference type="Gene3D" id="3.40.50.300">
    <property type="entry name" value="P-loop containing nucleotide triphosphate hydrolases"/>
    <property type="match status" value="2"/>
</dbReference>
<evidence type="ECO:0000256" key="3">
    <source>
        <dbReference type="ARBA" id="ARBA00022741"/>
    </source>
</evidence>
<gene>
    <name evidence="18" type="primary">recG</name>
    <name evidence="18" type="ORF">EVA69_00410</name>
</gene>
<evidence type="ECO:0000256" key="14">
    <source>
        <dbReference type="ARBA" id="ARBA00048988"/>
    </source>
</evidence>
<dbReference type="GO" id="GO:0006310">
    <property type="term" value="P:DNA recombination"/>
    <property type="evidence" value="ECO:0007669"/>
    <property type="project" value="UniProtKB-UniRule"/>
</dbReference>
<organism evidence="18 19">
    <name type="scientific">OM182 bacterium</name>
    <dbReference type="NCBI Taxonomy" id="2510334"/>
    <lineage>
        <taxon>Bacteria</taxon>
        <taxon>Pseudomonadati</taxon>
        <taxon>Pseudomonadota</taxon>
        <taxon>Gammaproteobacteria</taxon>
        <taxon>OMG group</taxon>
        <taxon>OM182 clade</taxon>
    </lineage>
</organism>
<dbReference type="EC" id="5.6.2.4" evidence="13 15"/>
<evidence type="ECO:0000256" key="6">
    <source>
        <dbReference type="ARBA" id="ARBA00022806"/>
    </source>
</evidence>
<keyword evidence="8" id="KW-0238">DNA-binding</keyword>
<dbReference type="CDD" id="cd17992">
    <property type="entry name" value="DEXHc_RecG"/>
    <property type="match status" value="1"/>
</dbReference>
<dbReference type="AlphaFoldDB" id="A0A520S758"/>